<reference evidence="7" key="2">
    <citation type="submission" date="2025-08" db="UniProtKB">
        <authorList>
            <consortium name="Ensembl"/>
        </authorList>
    </citation>
    <scope>IDENTIFICATION</scope>
</reference>
<accession>A0A4W2D1W0</accession>
<evidence type="ECO:0000313" key="8">
    <source>
        <dbReference type="Proteomes" id="UP000314981"/>
    </source>
</evidence>
<organism evidence="7 8">
    <name type="scientific">Bos indicus x Bos taurus</name>
    <name type="common">Hybrid cattle</name>
    <dbReference type="NCBI Taxonomy" id="30522"/>
    <lineage>
        <taxon>Eukaryota</taxon>
        <taxon>Metazoa</taxon>
        <taxon>Chordata</taxon>
        <taxon>Craniata</taxon>
        <taxon>Vertebrata</taxon>
        <taxon>Euteleostomi</taxon>
        <taxon>Mammalia</taxon>
        <taxon>Eutheria</taxon>
        <taxon>Laurasiatheria</taxon>
        <taxon>Artiodactyla</taxon>
        <taxon>Ruminantia</taxon>
        <taxon>Pecora</taxon>
        <taxon>Bovidae</taxon>
        <taxon>Bovinae</taxon>
        <taxon>Bos</taxon>
    </lineage>
</organism>
<keyword evidence="4 6" id="KW-1133">Transmembrane helix</keyword>
<evidence type="ECO:0000313" key="7">
    <source>
        <dbReference type="Ensembl" id="ENSBIXP00000018163.1"/>
    </source>
</evidence>
<dbReference type="Proteomes" id="UP000314981">
    <property type="component" value="Chromosome 11"/>
</dbReference>
<name>A0A4W2D1W0_BOBOX</name>
<dbReference type="InterPro" id="IPR020977">
    <property type="entry name" value="Beta-casein-like"/>
</dbReference>
<evidence type="ECO:0000256" key="1">
    <source>
        <dbReference type="ARBA" id="ARBA00004141"/>
    </source>
</evidence>
<feature type="transmembrane region" description="Helical" evidence="6">
    <location>
        <begin position="65"/>
        <end position="83"/>
    </location>
</feature>
<evidence type="ECO:0000256" key="4">
    <source>
        <dbReference type="ARBA" id="ARBA00022989"/>
    </source>
</evidence>
<evidence type="ECO:0000256" key="3">
    <source>
        <dbReference type="ARBA" id="ARBA00022692"/>
    </source>
</evidence>
<evidence type="ECO:0000256" key="5">
    <source>
        <dbReference type="ARBA" id="ARBA00023136"/>
    </source>
</evidence>
<sequence length="314" mass="33686">MRCRRLCAFGNFRPLRPCFPPRAHPGPALGPVADLGWPPAPQPAQRAPRLCLADAARGPRRLMRVGLALILVGHVNLLLGAVLHGTVLRHVANPRGAVTPEYTTANVISVGSGLLVSAAGRGEPGQGRGRWGPPSGAGLRFRFFQSVSLGLVALLASRNLFRPRLHWALLALALVNLLLSAACSLGLLLAVSLTVANGGRRLIADCHPGLLDPLVPLDQGSGHADCPFDPTKIYDTALALWIPSVFMSAAEAALSGYCCVAALTLRGVGPCRKDGLQEQLEELTELEFPKRKWQENVQLLDQTREIRTSQKSWV</sequence>
<comment type="similarity">
    <text evidence="2">Belongs to the TMEM54 family.</text>
</comment>
<evidence type="ECO:0000256" key="6">
    <source>
        <dbReference type="SAM" id="Phobius"/>
    </source>
</evidence>
<reference evidence="7 8" key="1">
    <citation type="submission" date="2018-11" db="EMBL/GenBank/DDBJ databases">
        <title>Haplotype-resolved cattle genomes.</title>
        <authorList>
            <person name="Low W.Y."/>
            <person name="Tearle R."/>
            <person name="Bickhart D.M."/>
            <person name="Rosen B.D."/>
            <person name="Koren S."/>
            <person name="Rhie A."/>
            <person name="Hiendleder S."/>
            <person name="Phillippy A.M."/>
            <person name="Smith T.P.L."/>
            <person name="Williams J.L."/>
        </authorList>
    </citation>
    <scope>NUCLEOTIDE SEQUENCE [LARGE SCALE GENOMIC DNA]</scope>
</reference>
<dbReference type="STRING" id="30522.A0A4W2D1W0"/>
<dbReference type="AlphaFoldDB" id="A0A4W2D1W0"/>
<keyword evidence="5 6" id="KW-0472">Membrane</keyword>
<keyword evidence="3 6" id="KW-0812">Transmembrane</keyword>
<dbReference type="PANTHER" id="PTHR31258">
    <property type="entry name" value="KERATINOCYTE-ASSOCIATED PROTEIN 3"/>
    <property type="match status" value="1"/>
</dbReference>
<keyword evidence="8" id="KW-1185">Reference proteome</keyword>
<proteinExistence type="inferred from homology"/>
<evidence type="ECO:0000256" key="2">
    <source>
        <dbReference type="ARBA" id="ARBA00011030"/>
    </source>
</evidence>
<protein>
    <submittedName>
        <fullName evidence="7">Keratinocyte associated protein 3</fullName>
    </submittedName>
</protein>
<comment type="subcellular location">
    <subcellularLocation>
        <location evidence="1">Membrane</location>
        <topology evidence="1">Multi-pass membrane protein</topology>
    </subcellularLocation>
</comment>
<dbReference type="Pfam" id="PF12304">
    <property type="entry name" value="BCLP"/>
    <property type="match status" value="2"/>
</dbReference>
<dbReference type="OMA" id="TRIYHTA"/>
<reference evidence="7" key="3">
    <citation type="submission" date="2025-09" db="UniProtKB">
        <authorList>
            <consortium name="Ensembl"/>
        </authorList>
    </citation>
    <scope>IDENTIFICATION</scope>
</reference>
<gene>
    <name evidence="7" type="primary">KRTCAP3</name>
</gene>
<feature type="transmembrane region" description="Helical" evidence="6">
    <location>
        <begin position="167"/>
        <end position="191"/>
    </location>
</feature>
<dbReference type="PANTHER" id="PTHR31258:SF1">
    <property type="entry name" value="KERATINOCYTE-ASSOCIATED PROTEIN 3"/>
    <property type="match status" value="1"/>
</dbReference>
<dbReference type="Ensembl" id="ENSBIXT00000031024.1">
    <property type="protein sequence ID" value="ENSBIXP00000018163.1"/>
    <property type="gene ID" value="ENSBIXG00000004267.1"/>
</dbReference>
<dbReference type="GO" id="GO:0016020">
    <property type="term" value="C:membrane"/>
    <property type="evidence" value="ECO:0007669"/>
    <property type="project" value="UniProtKB-SubCell"/>
</dbReference>